<dbReference type="EMBL" id="JARJLG010000122">
    <property type="protein sequence ID" value="KAJ7741578.1"/>
    <property type="molecule type" value="Genomic_DNA"/>
</dbReference>
<dbReference type="Proteomes" id="UP001215280">
    <property type="component" value="Unassembled WGS sequence"/>
</dbReference>
<dbReference type="GO" id="GO:0008270">
    <property type="term" value="F:zinc ion binding"/>
    <property type="evidence" value="ECO:0007669"/>
    <property type="project" value="UniProtKB-UniRule"/>
</dbReference>
<comment type="catalytic activity">
    <reaction evidence="6 8">
        <text>guanine + H2O + H(+) = xanthine + NH4(+)</text>
        <dbReference type="Rhea" id="RHEA:14665"/>
        <dbReference type="ChEBI" id="CHEBI:15377"/>
        <dbReference type="ChEBI" id="CHEBI:15378"/>
        <dbReference type="ChEBI" id="CHEBI:16235"/>
        <dbReference type="ChEBI" id="CHEBI:17712"/>
        <dbReference type="ChEBI" id="CHEBI:28938"/>
        <dbReference type="EC" id="3.5.4.3"/>
    </reaction>
</comment>
<dbReference type="Pfam" id="PF01979">
    <property type="entry name" value="Amidohydro_1"/>
    <property type="match status" value="1"/>
</dbReference>
<dbReference type="FunFam" id="3.20.20.140:FF:000022">
    <property type="entry name" value="Guanine deaminase"/>
    <property type="match status" value="1"/>
</dbReference>
<gene>
    <name evidence="10" type="ORF">DFH07DRAFT_750951</name>
</gene>
<dbReference type="NCBIfam" id="TIGR02967">
    <property type="entry name" value="guan_deamin"/>
    <property type="match status" value="1"/>
</dbReference>
<dbReference type="InterPro" id="IPR006680">
    <property type="entry name" value="Amidohydro-rel"/>
</dbReference>
<dbReference type="AlphaFoldDB" id="A0AAD7IF03"/>
<dbReference type="SUPFAM" id="SSF51338">
    <property type="entry name" value="Composite domain of metallo-dependent hydrolases"/>
    <property type="match status" value="1"/>
</dbReference>
<accession>A0AAD7IF03</accession>
<comment type="caution">
    <text evidence="10">The sequence shown here is derived from an EMBL/GenBank/DDBJ whole genome shotgun (WGS) entry which is preliminary data.</text>
</comment>
<dbReference type="SUPFAM" id="SSF51556">
    <property type="entry name" value="Metallo-dependent hydrolases"/>
    <property type="match status" value="1"/>
</dbReference>
<evidence type="ECO:0000256" key="1">
    <source>
        <dbReference type="ARBA" id="ARBA00004984"/>
    </source>
</evidence>
<evidence type="ECO:0000256" key="5">
    <source>
        <dbReference type="ARBA" id="ARBA00022833"/>
    </source>
</evidence>
<keyword evidence="3 8" id="KW-0479">Metal-binding</keyword>
<evidence type="ECO:0000313" key="10">
    <source>
        <dbReference type="EMBL" id="KAJ7741578.1"/>
    </source>
</evidence>
<comment type="similarity">
    <text evidence="2 8">Belongs to the metallo-dependent hydrolases superfamily. ATZ/TRZ family.</text>
</comment>
<evidence type="ECO:0000256" key="4">
    <source>
        <dbReference type="ARBA" id="ARBA00022801"/>
    </source>
</evidence>
<evidence type="ECO:0000256" key="2">
    <source>
        <dbReference type="ARBA" id="ARBA00006745"/>
    </source>
</evidence>
<evidence type="ECO:0000256" key="8">
    <source>
        <dbReference type="RuleBase" id="RU366009"/>
    </source>
</evidence>
<keyword evidence="11" id="KW-1185">Reference proteome</keyword>
<dbReference type="GO" id="GO:0008892">
    <property type="term" value="F:guanine deaminase activity"/>
    <property type="evidence" value="ECO:0007669"/>
    <property type="project" value="UniProtKB-UniRule"/>
</dbReference>
<dbReference type="GO" id="GO:0006147">
    <property type="term" value="P:guanine catabolic process"/>
    <property type="evidence" value="ECO:0007669"/>
    <property type="project" value="UniProtKB-UniRule"/>
</dbReference>
<dbReference type="InterPro" id="IPR051607">
    <property type="entry name" value="Metallo-dep_hydrolases"/>
</dbReference>
<keyword evidence="4 8" id="KW-0378">Hydrolase</keyword>
<dbReference type="PANTHER" id="PTHR11271">
    <property type="entry name" value="GUANINE DEAMINASE"/>
    <property type="match status" value="1"/>
</dbReference>
<evidence type="ECO:0000256" key="3">
    <source>
        <dbReference type="ARBA" id="ARBA00022723"/>
    </source>
</evidence>
<dbReference type="InterPro" id="IPR014311">
    <property type="entry name" value="Guanine_deaminase"/>
</dbReference>
<proteinExistence type="inferred from homology"/>
<feature type="domain" description="Amidohydrolase-related" evidence="9">
    <location>
        <begin position="70"/>
        <end position="465"/>
    </location>
</feature>
<evidence type="ECO:0000256" key="6">
    <source>
        <dbReference type="ARBA" id="ARBA00051148"/>
    </source>
</evidence>
<sequence length="472" mass="50903">MSLPVVYYGSVVNPVSLKSFKALGACLIAVSSTGNIDWIVEDVHDSMVQETMGAHGYLDVEVVCLQDGEFLIPGFIDTHTHAPQVPNIGSGQSYELLEWLERITFPTESMFQDPDFARRTYTSVVRRIIDSGTTTCCYYGTIHLEATQVLFSNYLILHADYYLGQRAFIGKCNMDRNSPSYYIEPSVEVSMAATKALISHIKQLPSNPHAAEPLVQPILTPRFAITCTSPLLSSLGQLAASDPNLRIQTHISENLAEVTFTKSLFPECSSYAGAYDSFGLLRANTILAHAVHLSDDEITLIAKKKSGISHCPTSNFNLSSGVAPIGKYLDHGIKVGLGTDVSGGYSPSILNAIQNASIASKVIAMQTRGNPDASAEFSNKQLSVASLLYLATSGGAEVCDLENSVGSFSVGKSFDALQVNVRNNAGNPAMWGSDSGPRSLEGMLEQFLFCGDDRNISRVYVQGKLIGGTATR</sequence>
<dbReference type="InterPro" id="IPR011059">
    <property type="entry name" value="Metal-dep_hydrolase_composite"/>
</dbReference>
<evidence type="ECO:0000259" key="9">
    <source>
        <dbReference type="Pfam" id="PF01979"/>
    </source>
</evidence>
<dbReference type="Gene3D" id="2.30.40.10">
    <property type="entry name" value="Urease, subunit C, domain 1"/>
    <property type="match status" value="1"/>
</dbReference>
<dbReference type="InterPro" id="IPR032466">
    <property type="entry name" value="Metal_Hydrolase"/>
</dbReference>
<reference evidence="10" key="1">
    <citation type="submission" date="2023-03" db="EMBL/GenBank/DDBJ databases">
        <title>Massive genome expansion in bonnet fungi (Mycena s.s.) driven by repeated elements and novel gene families across ecological guilds.</title>
        <authorList>
            <consortium name="Lawrence Berkeley National Laboratory"/>
            <person name="Harder C.B."/>
            <person name="Miyauchi S."/>
            <person name="Viragh M."/>
            <person name="Kuo A."/>
            <person name="Thoen E."/>
            <person name="Andreopoulos B."/>
            <person name="Lu D."/>
            <person name="Skrede I."/>
            <person name="Drula E."/>
            <person name="Henrissat B."/>
            <person name="Morin E."/>
            <person name="Kohler A."/>
            <person name="Barry K."/>
            <person name="LaButti K."/>
            <person name="Morin E."/>
            <person name="Salamov A."/>
            <person name="Lipzen A."/>
            <person name="Mereny Z."/>
            <person name="Hegedus B."/>
            <person name="Baldrian P."/>
            <person name="Stursova M."/>
            <person name="Weitz H."/>
            <person name="Taylor A."/>
            <person name="Grigoriev I.V."/>
            <person name="Nagy L.G."/>
            <person name="Martin F."/>
            <person name="Kauserud H."/>
        </authorList>
    </citation>
    <scope>NUCLEOTIDE SEQUENCE</scope>
    <source>
        <strain evidence="10">CBHHK188m</strain>
    </source>
</reference>
<dbReference type="EC" id="3.5.4.3" evidence="8"/>
<evidence type="ECO:0000256" key="7">
    <source>
        <dbReference type="ARBA" id="ARBA00056079"/>
    </source>
</evidence>
<keyword evidence="5 8" id="KW-0862">Zinc</keyword>
<comment type="pathway">
    <text evidence="1 8">Purine metabolism; guanine degradation; xanthine from guanine: step 1/1.</text>
</comment>
<protein>
    <recommendedName>
        <fullName evidence="8">Guanine deaminase</fullName>
        <shortName evidence="8">Guanase</shortName>
        <ecNumber evidence="8">3.5.4.3</ecNumber>
    </recommendedName>
    <alternativeName>
        <fullName evidence="8">Guanine aminohydrolase</fullName>
    </alternativeName>
</protein>
<dbReference type="PANTHER" id="PTHR11271:SF6">
    <property type="entry name" value="GUANINE DEAMINASE"/>
    <property type="match status" value="1"/>
</dbReference>
<comment type="function">
    <text evidence="7 8">Catalyzes the hydrolytic deamination of guanine, producing xanthine and ammonia.</text>
</comment>
<dbReference type="GO" id="GO:0005829">
    <property type="term" value="C:cytosol"/>
    <property type="evidence" value="ECO:0007669"/>
    <property type="project" value="TreeGrafter"/>
</dbReference>
<dbReference type="Gene3D" id="3.20.20.140">
    <property type="entry name" value="Metal-dependent hydrolases"/>
    <property type="match status" value="1"/>
</dbReference>
<evidence type="ECO:0000313" key="11">
    <source>
        <dbReference type="Proteomes" id="UP001215280"/>
    </source>
</evidence>
<organism evidence="10 11">
    <name type="scientific">Mycena maculata</name>
    <dbReference type="NCBI Taxonomy" id="230809"/>
    <lineage>
        <taxon>Eukaryota</taxon>
        <taxon>Fungi</taxon>
        <taxon>Dikarya</taxon>
        <taxon>Basidiomycota</taxon>
        <taxon>Agaricomycotina</taxon>
        <taxon>Agaricomycetes</taxon>
        <taxon>Agaricomycetidae</taxon>
        <taxon>Agaricales</taxon>
        <taxon>Marasmiineae</taxon>
        <taxon>Mycenaceae</taxon>
        <taxon>Mycena</taxon>
    </lineage>
</organism>
<name>A0AAD7IF03_9AGAR</name>
<comment type="cofactor">
    <cofactor evidence="8">
        <name>Zn(2+)</name>
        <dbReference type="ChEBI" id="CHEBI:29105"/>
    </cofactor>
    <text evidence="8">Binds 1 zinc ion per subunit.</text>
</comment>